<keyword evidence="2" id="KW-1185">Reference proteome</keyword>
<evidence type="ECO:0000313" key="2">
    <source>
        <dbReference type="Proteomes" id="UP001153954"/>
    </source>
</evidence>
<evidence type="ECO:0000313" key="1">
    <source>
        <dbReference type="EMBL" id="CAH2105954.1"/>
    </source>
</evidence>
<dbReference type="EMBL" id="CAKOGL010000029">
    <property type="protein sequence ID" value="CAH2105954.1"/>
    <property type="molecule type" value="Genomic_DNA"/>
</dbReference>
<dbReference type="Proteomes" id="UP001153954">
    <property type="component" value="Unassembled WGS sequence"/>
</dbReference>
<accession>A0AAU9V3M4</accession>
<proteinExistence type="predicted"/>
<comment type="caution">
    <text evidence="1">The sequence shown here is derived from an EMBL/GenBank/DDBJ whole genome shotgun (WGS) entry which is preliminary data.</text>
</comment>
<protein>
    <submittedName>
        <fullName evidence="1">Uncharacterized protein</fullName>
    </submittedName>
</protein>
<dbReference type="AlphaFoldDB" id="A0AAU9V3M4"/>
<organism evidence="1 2">
    <name type="scientific">Euphydryas editha</name>
    <name type="common">Edith's checkerspot</name>
    <dbReference type="NCBI Taxonomy" id="104508"/>
    <lineage>
        <taxon>Eukaryota</taxon>
        <taxon>Metazoa</taxon>
        <taxon>Ecdysozoa</taxon>
        <taxon>Arthropoda</taxon>
        <taxon>Hexapoda</taxon>
        <taxon>Insecta</taxon>
        <taxon>Pterygota</taxon>
        <taxon>Neoptera</taxon>
        <taxon>Endopterygota</taxon>
        <taxon>Lepidoptera</taxon>
        <taxon>Glossata</taxon>
        <taxon>Ditrysia</taxon>
        <taxon>Papilionoidea</taxon>
        <taxon>Nymphalidae</taxon>
        <taxon>Nymphalinae</taxon>
        <taxon>Euphydryas</taxon>
    </lineage>
</organism>
<name>A0AAU9V3M4_EUPED</name>
<sequence length="85" mass="9753">MPVSRLNNKHIVIRSVYPPSSPFSLVLTETQETPHSTAAAGGEAFAKIDPMNPIATWKSSTDLHHYWLKEFWSAMQPWFDNVRRQ</sequence>
<gene>
    <name evidence="1" type="ORF">EEDITHA_LOCUS20151</name>
</gene>
<reference evidence="1" key="1">
    <citation type="submission" date="2022-03" db="EMBL/GenBank/DDBJ databases">
        <authorList>
            <person name="Tunstrom K."/>
        </authorList>
    </citation>
    <scope>NUCLEOTIDE SEQUENCE</scope>
</reference>